<dbReference type="InterPro" id="IPR051044">
    <property type="entry name" value="MAG_DAG_Lipase"/>
</dbReference>
<gene>
    <name evidence="3" type="ORF">MSEDJ_34730</name>
</gene>
<dbReference type="PANTHER" id="PTHR11614">
    <property type="entry name" value="PHOSPHOLIPASE-RELATED"/>
    <property type="match status" value="1"/>
</dbReference>
<dbReference type="Proteomes" id="UP000467193">
    <property type="component" value="Chromosome"/>
</dbReference>
<dbReference type="SUPFAM" id="SSF53474">
    <property type="entry name" value="alpha/beta-Hydrolases"/>
    <property type="match status" value="1"/>
</dbReference>
<name>A0A7I7QTS6_9MYCO</name>
<reference evidence="3 4" key="1">
    <citation type="journal article" date="2019" name="Emerg. Microbes Infect.">
        <title>Comprehensive subspecies identification of 175 nontuberculous mycobacteria species based on 7547 genomic profiles.</title>
        <authorList>
            <person name="Matsumoto Y."/>
            <person name="Kinjo T."/>
            <person name="Motooka D."/>
            <person name="Nabeya D."/>
            <person name="Jung N."/>
            <person name="Uechi K."/>
            <person name="Horii T."/>
            <person name="Iida T."/>
            <person name="Fujita J."/>
            <person name="Nakamura S."/>
        </authorList>
    </citation>
    <scope>NUCLEOTIDE SEQUENCE [LARGE SCALE GENOMIC DNA]</scope>
    <source>
        <strain evidence="3 4">JCM 17899</strain>
    </source>
</reference>
<dbReference type="Pfam" id="PF12146">
    <property type="entry name" value="Hydrolase_4"/>
    <property type="match status" value="1"/>
</dbReference>
<keyword evidence="4" id="KW-1185">Reference proteome</keyword>
<feature type="domain" description="Serine aminopeptidase S33" evidence="2">
    <location>
        <begin position="46"/>
        <end position="255"/>
    </location>
</feature>
<feature type="compositionally biased region" description="Polar residues" evidence="1">
    <location>
        <begin position="329"/>
        <end position="338"/>
    </location>
</feature>
<protein>
    <submittedName>
        <fullName evidence="3">Alpha/beta hydrolase</fullName>
    </submittedName>
</protein>
<accession>A0A7I7QTS6</accession>
<proteinExistence type="predicted"/>
<dbReference type="Gene3D" id="3.40.50.1820">
    <property type="entry name" value="alpha/beta hydrolase"/>
    <property type="match status" value="1"/>
</dbReference>
<dbReference type="KEGG" id="msei:MSEDJ_34730"/>
<feature type="region of interest" description="Disordered" evidence="1">
    <location>
        <begin position="327"/>
        <end position="352"/>
    </location>
</feature>
<evidence type="ECO:0000256" key="1">
    <source>
        <dbReference type="SAM" id="MobiDB-lite"/>
    </source>
</evidence>
<evidence type="ECO:0000313" key="4">
    <source>
        <dbReference type="Proteomes" id="UP000467193"/>
    </source>
</evidence>
<dbReference type="GO" id="GO:0016787">
    <property type="term" value="F:hydrolase activity"/>
    <property type="evidence" value="ECO:0007669"/>
    <property type="project" value="UniProtKB-KW"/>
</dbReference>
<dbReference type="RefSeq" id="WP_163798125.1">
    <property type="nucleotide sequence ID" value="NZ_AP022588.1"/>
</dbReference>
<sequence>MSGSPSTWEPDVLPDYWQQTLPLGPDPDGEGDLVATLVRRGAGGPADLAIVALHGYTDYFFHTELADRFAARGFAFYALDLHKCGRSRRADQTPHFTTDLESYDAELRLALDVVAADTGGAQVIVYGHSAGGLIATLFLDRLRSQDDTAAANVGGLVLNSPFFDLHGPAILRTAPTSAALMALGRWRKTTVVRKPTPGGYGTTLHRDYAGEFDYNLDWKPLGGFPITFGWINAIRRGHARLHRGLDVGVPNLVLRSDRSVREAPDPEAIQRGDAVLDVAQIARWAGCVGNHTTVAPIVDAKHDVFLSLAEPRRDAYRELDRWLDRFVPSATSDATSDPTADPEPTTTRSERG</sequence>
<dbReference type="EMBL" id="AP022588">
    <property type="protein sequence ID" value="BBY29377.1"/>
    <property type="molecule type" value="Genomic_DNA"/>
</dbReference>
<dbReference type="InterPro" id="IPR022742">
    <property type="entry name" value="Hydrolase_4"/>
</dbReference>
<dbReference type="InterPro" id="IPR029058">
    <property type="entry name" value="AB_hydrolase_fold"/>
</dbReference>
<evidence type="ECO:0000259" key="2">
    <source>
        <dbReference type="Pfam" id="PF12146"/>
    </source>
</evidence>
<keyword evidence="3" id="KW-0378">Hydrolase</keyword>
<organism evidence="3 4">
    <name type="scientific">Mycolicibacterium sediminis</name>
    <dbReference type="NCBI Taxonomy" id="1286180"/>
    <lineage>
        <taxon>Bacteria</taxon>
        <taxon>Bacillati</taxon>
        <taxon>Actinomycetota</taxon>
        <taxon>Actinomycetes</taxon>
        <taxon>Mycobacteriales</taxon>
        <taxon>Mycobacteriaceae</taxon>
        <taxon>Mycolicibacterium</taxon>
    </lineage>
</organism>
<evidence type="ECO:0000313" key="3">
    <source>
        <dbReference type="EMBL" id="BBY29377.1"/>
    </source>
</evidence>
<dbReference type="AlphaFoldDB" id="A0A7I7QTS6"/>